<evidence type="ECO:0000313" key="1">
    <source>
        <dbReference type="EMBL" id="SYV89607.1"/>
    </source>
</evidence>
<dbReference type="AlphaFoldDB" id="A0A3B0NZX2"/>
<name>A0A3B0NZX2_9BACT</name>
<dbReference type="Proteomes" id="UP000259864">
    <property type="component" value="Chromosome 1"/>
</dbReference>
<evidence type="ECO:0008006" key="3">
    <source>
        <dbReference type="Google" id="ProtNLM"/>
    </source>
</evidence>
<reference evidence="2" key="1">
    <citation type="submission" date="2018-06" db="EMBL/GenBank/DDBJ databases">
        <authorList>
            <consortium name="Pathogen Informatics"/>
        </authorList>
    </citation>
    <scope>NUCLEOTIDE SEQUENCE [LARGE SCALE GENOMIC DNA]</scope>
    <source>
        <strain evidence="2">NCTC10135</strain>
    </source>
</reference>
<protein>
    <recommendedName>
        <fullName evidence="3">ABC transporter permease</fullName>
    </recommendedName>
</protein>
<accession>A0A3B0NZX2</accession>
<sequence>MKRLFKEVFRSLSKNKVTLVCLTILIFLTTFLFTLLNDVRTSYSRTINAYDKVSKLHDLTVDLDLNPSGIIPHNGYDQIGEDNVTKVNEPIKFEATPNSQSQNNNEKQVTYTLNLPADKQNYLKISDIGKW</sequence>
<dbReference type="EMBL" id="LS991949">
    <property type="protein sequence ID" value="SYV89607.1"/>
    <property type="molecule type" value="Genomic_DNA"/>
</dbReference>
<dbReference type="KEGG" id="mala:NCTC10135_00097"/>
<organism evidence="1 2">
    <name type="scientific">Metamycoplasma alkalescens</name>
    <dbReference type="NCBI Taxonomy" id="45363"/>
    <lineage>
        <taxon>Bacteria</taxon>
        <taxon>Bacillati</taxon>
        <taxon>Mycoplasmatota</taxon>
        <taxon>Mycoplasmoidales</taxon>
        <taxon>Metamycoplasmataceae</taxon>
        <taxon>Metamycoplasma</taxon>
    </lineage>
</organism>
<gene>
    <name evidence="1" type="ORF">NCTC10135_00097</name>
</gene>
<proteinExistence type="predicted"/>
<evidence type="ECO:0000313" key="2">
    <source>
        <dbReference type="Proteomes" id="UP000259864"/>
    </source>
</evidence>
<feature type="non-terminal residue" evidence="1">
    <location>
        <position position="131"/>
    </location>
</feature>